<dbReference type="Proteomes" id="UP000054560">
    <property type="component" value="Unassembled WGS sequence"/>
</dbReference>
<reference evidence="2 3" key="1">
    <citation type="submission" date="2011-02" db="EMBL/GenBank/DDBJ databases">
        <title>The Genome Sequence of Sphaeroforma arctica JP610.</title>
        <authorList>
            <consortium name="The Broad Institute Genome Sequencing Platform"/>
            <person name="Russ C."/>
            <person name="Cuomo C."/>
            <person name="Young S.K."/>
            <person name="Zeng Q."/>
            <person name="Gargeya S."/>
            <person name="Alvarado L."/>
            <person name="Berlin A."/>
            <person name="Chapman S.B."/>
            <person name="Chen Z."/>
            <person name="Freedman E."/>
            <person name="Gellesch M."/>
            <person name="Goldberg J."/>
            <person name="Griggs A."/>
            <person name="Gujja S."/>
            <person name="Heilman E."/>
            <person name="Heiman D."/>
            <person name="Howarth C."/>
            <person name="Mehta T."/>
            <person name="Neiman D."/>
            <person name="Pearson M."/>
            <person name="Roberts A."/>
            <person name="Saif S."/>
            <person name="Shea T."/>
            <person name="Shenoy N."/>
            <person name="Sisk P."/>
            <person name="Stolte C."/>
            <person name="Sykes S."/>
            <person name="White J."/>
            <person name="Yandava C."/>
            <person name="Burger G."/>
            <person name="Gray M.W."/>
            <person name="Holland P.W.H."/>
            <person name="King N."/>
            <person name="Lang F.B.F."/>
            <person name="Roger A.J."/>
            <person name="Ruiz-Trillo I."/>
            <person name="Haas B."/>
            <person name="Nusbaum C."/>
            <person name="Birren B."/>
        </authorList>
    </citation>
    <scope>NUCLEOTIDE SEQUENCE [LARGE SCALE GENOMIC DNA]</scope>
    <source>
        <strain evidence="2 3">JP610</strain>
    </source>
</reference>
<organism evidence="2 3">
    <name type="scientific">Sphaeroforma arctica JP610</name>
    <dbReference type="NCBI Taxonomy" id="667725"/>
    <lineage>
        <taxon>Eukaryota</taxon>
        <taxon>Ichthyosporea</taxon>
        <taxon>Ichthyophonida</taxon>
        <taxon>Sphaeroforma</taxon>
    </lineage>
</organism>
<protein>
    <submittedName>
        <fullName evidence="2">Uncharacterized protein</fullName>
    </submittedName>
</protein>
<accession>A0A0L0FKI4</accession>
<proteinExistence type="predicted"/>
<evidence type="ECO:0000256" key="1">
    <source>
        <dbReference type="SAM" id="SignalP"/>
    </source>
</evidence>
<sequence length="111" mass="12236">MYCGTLRIAVQGWLLLLWCILGLVFAQDVTEGQVTMTTNASTEVPNNASQSTVLSDMSKFPHFDTGGLSMFLKGEPSPLSLGLVKLDRNLTFEFWFKADAYNAAGMCIYTK</sequence>
<name>A0A0L0FKI4_9EUKA</name>
<feature type="chain" id="PRO_5005538147" evidence="1">
    <location>
        <begin position="27"/>
        <end position="111"/>
    </location>
</feature>
<gene>
    <name evidence="2" type="ORF">SARC_10255</name>
</gene>
<dbReference type="GeneID" id="25910759"/>
<dbReference type="AlphaFoldDB" id="A0A0L0FKI4"/>
<keyword evidence="1" id="KW-0732">Signal</keyword>
<feature type="signal peptide" evidence="1">
    <location>
        <begin position="1"/>
        <end position="26"/>
    </location>
</feature>
<keyword evidence="3" id="KW-1185">Reference proteome</keyword>
<evidence type="ECO:0000313" key="2">
    <source>
        <dbReference type="EMBL" id="KNC77289.1"/>
    </source>
</evidence>
<dbReference type="EMBL" id="KQ242780">
    <property type="protein sequence ID" value="KNC77289.1"/>
    <property type="molecule type" value="Genomic_DNA"/>
</dbReference>
<evidence type="ECO:0000313" key="3">
    <source>
        <dbReference type="Proteomes" id="UP000054560"/>
    </source>
</evidence>
<dbReference type="RefSeq" id="XP_014151191.1">
    <property type="nucleotide sequence ID" value="XM_014295716.1"/>
</dbReference>